<proteinExistence type="inferred from homology"/>
<dbReference type="InterPro" id="IPR006084">
    <property type="entry name" value="XPG/Rad2"/>
</dbReference>
<dbReference type="InterPro" id="IPR026832">
    <property type="entry name" value="Asteroid"/>
</dbReference>
<dbReference type="InterPro" id="IPR029060">
    <property type="entry name" value="PIN-like_dom_sf"/>
</dbReference>
<sequence length="644" mass="74044">MGVRGLTTFVKSQEKKYLKSYKLHNCKVLLDGNSIASNLFIWSHIESAFGGDYDKFAKYVKEFFKLLLKCEINPLVVFDGGYEMKKLKTVYSRMKDKYKSTRHAQPLFGSVNFPLFMKSVFREVLVELNIPFAQSDFEADDELAALARQLQCPIVSYDSDFYIYDVTYIPLPTVCLEPIPLQNNSLDKNGKPKYYLDCKVYNVDDLINSFGGLDKSMLPLLAVLLGNDYIKRSVFKAFYQHLKIPKGKTNALQRRIKAVIEWLRNETFESAVRKIIGRMKQNRRKYVMKQIKRIIDGYVQCTSILSEYLITPDTTNMLHSINDVSKGESSRINCQVADIVDHIEKNMEFLNDNLEPIEDKISDLEDGFLSKNEEAGSEDSASEQSEDDSDLELKNPKTKEIFNSNQNDEIIENPIPNWLLDIARKGSIQPCVIDILVLNQYIVPPQVEDFNLSSAQFISLKILNATVGLLLGKCDNLVKYWVRTGSHLDWFTVEPIHETASLKFPPCGSILEISESLRRAVILEVVEVDLDLTLLPREWHLFVIALVYWLKNMEEPMVTESHLHTMVMCLVTIFTLDSHIGVHRNRQTFRKKYKNLVNRVIENRCKEKGVQQNLNKCCPSLIENKSEITNPKKELENVSHDDCV</sequence>
<dbReference type="Pfam" id="PF00752">
    <property type="entry name" value="XPG_N"/>
    <property type="match status" value="1"/>
</dbReference>
<evidence type="ECO:0000256" key="3">
    <source>
        <dbReference type="SAM" id="MobiDB-lite"/>
    </source>
</evidence>
<dbReference type="InterPro" id="IPR006085">
    <property type="entry name" value="XPG_DNA_repair_N"/>
</dbReference>
<keyword evidence="2" id="KW-0539">Nucleus</keyword>
<feature type="compositionally biased region" description="Acidic residues" evidence="3">
    <location>
        <begin position="375"/>
        <end position="390"/>
    </location>
</feature>
<reference evidence="5" key="1">
    <citation type="submission" date="2015-11" db="EMBL/GenBank/DDBJ databases">
        <title>De novo transcriptome assembly of four potential Pierce s Disease insect vectors from Arizona vineyards.</title>
        <authorList>
            <person name="Tassone E.E."/>
        </authorList>
    </citation>
    <scope>NUCLEOTIDE SEQUENCE</scope>
</reference>
<protein>
    <recommendedName>
        <fullName evidence="4">XPG N-terminal domain-containing protein</fullName>
    </recommendedName>
</protein>
<dbReference type="GO" id="GO:0004518">
    <property type="term" value="F:nuclease activity"/>
    <property type="evidence" value="ECO:0007669"/>
    <property type="project" value="InterPro"/>
</dbReference>
<comment type="similarity">
    <text evidence="1">Belongs to the asteroid family.</text>
</comment>
<evidence type="ECO:0000259" key="4">
    <source>
        <dbReference type="Pfam" id="PF00752"/>
    </source>
</evidence>
<gene>
    <name evidence="5" type="ORF">g.36988</name>
</gene>
<organism evidence="5">
    <name type="scientific">Homalodisca liturata</name>
    <dbReference type="NCBI Taxonomy" id="320908"/>
    <lineage>
        <taxon>Eukaryota</taxon>
        <taxon>Metazoa</taxon>
        <taxon>Ecdysozoa</taxon>
        <taxon>Arthropoda</taxon>
        <taxon>Hexapoda</taxon>
        <taxon>Insecta</taxon>
        <taxon>Pterygota</taxon>
        <taxon>Neoptera</taxon>
        <taxon>Paraneoptera</taxon>
        <taxon>Hemiptera</taxon>
        <taxon>Auchenorrhyncha</taxon>
        <taxon>Membracoidea</taxon>
        <taxon>Cicadellidae</taxon>
        <taxon>Cicadellinae</taxon>
        <taxon>Proconiini</taxon>
        <taxon>Homalodisca</taxon>
    </lineage>
</organism>
<dbReference type="AlphaFoldDB" id="A0A1B6HR69"/>
<dbReference type="PANTHER" id="PTHR15665:SF1">
    <property type="entry name" value="PROTEIN ASTEROID HOMOLOG 1"/>
    <property type="match status" value="1"/>
</dbReference>
<evidence type="ECO:0000313" key="5">
    <source>
        <dbReference type="EMBL" id="JAS77177.1"/>
    </source>
</evidence>
<evidence type="ECO:0000256" key="2">
    <source>
        <dbReference type="ARBA" id="ARBA00023242"/>
    </source>
</evidence>
<name>A0A1B6HR69_9HEMI</name>
<feature type="non-terminal residue" evidence="5">
    <location>
        <position position="644"/>
    </location>
</feature>
<accession>A0A1B6HR69</accession>
<dbReference type="PANTHER" id="PTHR15665">
    <property type="entry name" value="ASTEROID PROTEIN"/>
    <property type="match status" value="1"/>
</dbReference>
<dbReference type="PRINTS" id="PR00853">
    <property type="entry name" value="XPGRADSUPER"/>
</dbReference>
<evidence type="ECO:0000256" key="1">
    <source>
        <dbReference type="ARBA" id="ARBA00007398"/>
    </source>
</evidence>
<dbReference type="Gene3D" id="3.40.50.1010">
    <property type="entry name" value="5'-nuclease"/>
    <property type="match status" value="1"/>
</dbReference>
<feature type="region of interest" description="Disordered" evidence="3">
    <location>
        <begin position="372"/>
        <end position="395"/>
    </location>
</feature>
<feature type="domain" description="XPG N-terminal" evidence="4">
    <location>
        <begin position="1"/>
        <end position="95"/>
    </location>
</feature>
<dbReference type="EMBL" id="GECU01030529">
    <property type="protein sequence ID" value="JAS77177.1"/>
    <property type="molecule type" value="Transcribed_RNA"/>
</dbReference>
<dbReference type="SUPFAM" id="SSF88723">
    <property type="entry name" value="PIN domain-like"/>
    <property type="match status" value="1"/>
</dbReference>